<accession>A0ABP0SZB2</accession>
<evidence type="ECO:0000313" key="2">
    <source>
        <dbReference type="Proteomes" id="UP001642484"/>
    </source>
</evidence>
<name>A0ABP0SZB2_9DINO</name>
<feature type="non-terminal residue" evidence="1">
    <location>
        <position position="1"/>
    </location>
</feature>
<dbReference type="Proteomes" id="UP001642484">
    <property type="component" value="Unassembled WGS sequence"/>
</dbReference>
<reference evidence="1 2" key="1">
    <citation type="submission" date="2024-02" db="EMBL/GenBank/DDBJ databases">
        <authorList>
            <person name="Chen Y."/>
            <person name="Shah S."/>
            <person name="Dougan E. K."/>
            <person name="Thang M."/>
            <person name="Chan C."/>
        </authorList>
    </citation>
    <scope>NUCLEOTIDE SEQUENCE [LARGE SCALE GENOMIC DNA]</scope>
</reference>
<proteinExistence type="predicted"/>
<organism evidence="1 2">
    <name type="scientific">Durusdinium trenchii</name>
    <dbReference type="NCBI Taxonomy" id="1381693"/>
    <lineage>
        <taxon>Eukaryota</taxon>
        <taxon>Sar</taxon>
        <taxon>Alveolata</taxon>
        <taxon>Dinophyceae</taxon>
        <taxon>Suessiales</taxon>
        <taxon>Symbiodiniaceae</taxon>
        <taxon>Durusdinium</taxon>
    </lineage>
</organism>
<gene>
    <name evidence="1" type="ORF">CCMP2556_LOCUS55039</name>
</gene>
<comment type="caution">
    <text evidence="1">The sequence shown here is derived from an EMBL/GenBank/DDBJ whole genome shotgun (WGS) entry which is preliminary data.</text>
</comment>
<dbReference type="EMBL" id="CAXAMN010028806">
    <property type="protein sequence ID" value="CAK9117787.1"/>
    <property type="molecule type" value="Genomic_DNA"/>
</dbReference>
<sequence length="224" mass="24893">GRASLKSVLNANMAGFGCNGSSTRRADGVHSLRHPGWLQGALGVSATWDMRGCELRAKGTHLHAKLEDHEQRLRIDFSQGVQYLHVGKNSLTFELLEKQTLSAPKVLGKGFLLFSQLPREVFPQMISRQVVLQDVGLYWGPQQELMGIIQVILQFQSAPWTANGDGPKVFWGCEAMEVLVERCVNAARSREMEGFVYTGFVQVGSEGIWTLHSEGIWRPRDSLG</sequence>
<evidence type="ECO:0000313" key="1">
    <source>
        <dbReference type="EMBL" id="CAK9117787.1"/>
    </source>
</evidence>
<keyword evidence="2" id="KW-1185">Reference proteome</keyword>
<protein>
    <submittedName>
        <fullName evidence="1">Uncharacterized protein</fullName>
    </submittedName>
</protein>